<dbReference type="FunFam" id="1.10.1070.11:FF:000002">
    <property type="entry name" value="Phosphatidylinositol 3-kinase catalytic subunit type 3"/>
    <property type="match status" value="1"/>
</dbReference>
<dbReference type="Gene3D" id="1.25.40.70">
    <property type="entry name" value="Phosphatidylinositol 3-kinase, accessory domain (PIK)"/>
    <property type="match status" value="1"/>
</dbReference>
<keyword evidence="3 8" id="KW-0808">Transferase</keyword>
<evidence type="ECO:0000256" key="10">
    <source>
        <dbReference type="SAM" id="MobiDB-lite"/>
    </source>
</evidence>
<evidence type="ECO:0000256" key="9">
    <source>
        <dbReference type="PROSITE-ProRule" id="PRU00880"/>
    </source>
</evidence>
<dbReference type="PROSITE" id="PS50290">
    <property type="entry name" value="PI3_4_KINASE_3"/>
    <property type="match status" value="1"/>
</dbReference>
<protein>
    <recommendedName>
        <fullName evidence="2 8">Phosphatidylinositol 3-kinase catalytic subunit type 3</fullName>
        <ecNumber evidence="1 8">2.7.1.137</ecNumber>
    </recommendedName>
</protein>
<name>A0A915JDD3_ROMCU</name>
<evidence type="ECO:0000256" key="5">
    <source>
        <dbReference type="ARBA" id="ARBA00022777"/>
    </source>
</evidence>
<dbReference type="Gene3D" id="1.10.1070.11">
    <property type="entry name" value="Phosphatidylinositol 3-/4-kinase, catalytic domain"/>
    <property type="match status" value="1"/>
</dbReference>
<accession>A0A915JDD3</accession>
<dbReference type="PROSITE" id="PS00915">
    <property type="entry name" value="PI3_4_KINASE_1"/>
    <property type="match status" value="1"/>
</dbReference>
<dbReference type="PANTHER" id="PTHR10048">
    <property type="entry name" value="PHOSPHATIDYLINOSITOL KINASE"/>
    <property type="match status" value="1"/>
</dbReference>
<evidence type="ECO:0000256" key="8">
    <source>
        <dbReference type="PIRNR" id="PIRNR000587"/>
    </source>
</evidence>
<dbReference type="GO" id="GO:0005524">
    <property type="term" value="F:ATP binding"/>
    <property type="evidence" value="ECO:0007669"/>
    <property type="project" value="UniProtKB-UniRule"/>
</dbReference>
<dbReference type="Proteomes" id="UP000887565">
    <property type="component" value="Unplaced"/>
</dbReference>
<feature type="region of interest" description="Disordered" evidence="10">
    <location>
        <begin position="423"/>
        <end position="459"/>
    </location>
</feature>
<dbReference type="PANTHER" id="PTHR10048:SF7">
    <property type="entry name" value="PHOSPHATIDYLINOSITOL 3-KINASE CATALYTIC SUBUNIT TYPE 3"/>
    <property type="match status" value="1"/>
</dbReference>
<dbReference type="GO" id="GO:0006897">
    <property type="term" value="P:endocytosis"/>
    <property type="evidence" value="ECO:0007669"/>
    <property type="project" value="TreeGrafter"/>
</dbReference>
<dbReference type="Gene3D" id="3.30.1010.10">
    <property type="entry name" value="Phosphatidylinositol 3-kinase Catalytic Subunit, Chain A, domain 4"/>
    <property type="match status" value="1"/>
</dbReference>
<evidence type="ECO:0000259" key="12">
    <source>
        <dbReference type="PROSITE" id="PS51545"/>
    </source>
</evidence>
<dbReference type="InterPro" id="IPR001263">
    <property type="entry name" value="PI3K_accessory_dom"/>
</dbReference>
<keyword evidence="6 8" id="KW-0067">ATP-binding</keyword>
<dbReference type="SUPFAM" id="SSF49562">
    <property type="entry name" value="C2 domain (Calcium/lipid-binding domain, CaLB)"/>
    <property type="match status" value="1"/>
</dbReference>
<dbReference type="WBParaSite" id="nRc.2.0.1.t24177-RA">
    <property type="protein sequence ID" value="nRc.2.0.1.t24177-RA"/>
    <property type="gene ID" value="nRc.2.0.1.g24177"/>
</dbReference>
<feature type="domain" description="PIK helical" evidence="12">
    <location>
        <begin position="262"/>
        <end position="510"/>
    </location>
</feature>
<feature type="compositionally biased region" description="Polar residues" evidence="10">
    <location>
        <begin position="501"/>
        <end position="519"/>
    </location>
</feature>
<dbReference type="Pfam" id="PF00792">
    <property type="entry name" value="PI3K_C2"/>
    <property type="match status" value="1"/>
</dbReference>
<dbReference type="GO" id="GO:0005768">
    <property type="term" value="C:endosome"/>
    <property type="evidence" value="ECO:0007669"/>
    <property type="project" value="TreeGrafter"/>
</dbReference>
<dbReference type="PIRSF" id="PIRSF000587">
    <property type="entry name" value="PI3K_Vps34"/>
    <property type="match status" value="1"/>
</dbReference>
<dbReference type="Pfam" id="PF00613">
    <property type="entry name" value="PI3Ka"/>
    <property type="match status" value="1"/>
</dbReference>
<dbReference type="GO" id="GO:0034271">
    <property type="term" value="C:phosphatidylinositol 3-kinase complex, class III, type I"/>
    <property type="evidence" value="ECO:0007669"/>
    <property type="project" value="TreeGrafter"/>
</dbReference>
<evidence type="ECO:0000256" key="6">
    <source>
        <dbReference type="ARBA" id="ARBA00022840"/>
    </source>
</evidence>
<comment type="similarity">
    <text evidence="8 9">Belongs to the PI3/PI4-kinase family.</text>
</comment>
<proteinExistence type="inferred from homology"/>
<keyword evidence="14" id="KW-1185">Reference proteome</keyword>
<dbReference type="InterPro" id="IPR015433">
    <property type="entry name" value="PI3/4_kinase"/>
</dbReference>
<evidence type="ECO:0000313" key="14">
    <source>
        <dbReference type="Proteomes" id="UP000887565"/>
    </source>
</evidence>
<evidence type="ECO:0000256" key="4">
    <source>
        <dbReference type="ARBA" id="ARBA00022741"/>
    </source>
</evidence>
<reference evidence="15" key="1">
    <citation type="submission" date="2022-11" db="UniProtKB">
        <authorList>
            <consortium name="WormBaseParasite"/>
        </authorList>
    </citation>
    <scope>IDENTIFICATION</scope>
</reference>
<evidence type="ECO:0000259" key="13">
    <source>
        <dbReference type="PROSITE" id="PS51547"/>
    </source>
</evidence>
<dbReference type="SUPFAM" id="SSF48371">
    <property type="entry name" value="ARM repeat"/>
    <property type="match status" value="1"/>
</dbReference>
<dbReference type="InterPro" id="IPR016024">
    <property type="entry name" value="ARM-type_fold"/>
</dbReference>
<dbReference type="InterPro" id="IPR002420">
    <property type="entry name" value="PI3K-type_C2_dom"/>
</dbReference>
<dbReference type="GO" id="GO:0000407">
    <property type="term" value="C:phagophore assembly site"/>
    <property type="evidence" value="ECO:0007669"/>
    <property type="project" value="TreeGrafter"/>
</dbReference>
<dbReference type="SUPFAM" id="SSF56112">
    <property type="entry name" value="Protein kinase-like (PK-like)"/>
    <property type="match status" value="1"/>
</dbReference>
<dbReference type="InterPro" id="IPR011009">
    <property type="entry name" value="Kinase-like_dom_sf"/>
</dbReference>
<dbReference type="CDD" id="cd08397">
    <property type="entry name" value="C2_PI3K_class_III"/>
    <property type="match status" value="1"/>
</dbReference>
<keyword evidence="4 8" id="KW-0547">Nucleotide-binding</keyword>
<dbReference type="EC" id="2.7.1.137" evidence="1 8"/>
<evidence type="ECO:0000256" key="3">
    <source>
        <dbReference type="ARBA" id="ARBA00022679"/>
    </source>
</evidence>
<dbReference type="InterPro" id="IPR036940">
    <property type="entry name" value="PI3/4_kinase_cat_sf"/>
</dbReference>
<evidence type="ECO:0000259" key="11">
    <source>
        <dbReference type="PROSITE" id="PS50290"/>
    </source>
</evidence>
<dbReference type="SMART" id="SM00145">
    <property type="entry name" value="PI3Ka"/>
    <property type="match status" value="1"/>
</dbReference>
<dbReference type="Gene3D" id="2.60.40.150">
    <property type="entry name" value="C2 domain"/>
    <property type="match status" value="1"/>
</dbReference>
<dbReference type="InterPro" id="IPR018936">
    <property type="entry name" value="PI3/4_kinase_CS"/>
</dbReference>
<feature type="domain" description="PI3K/PI4K catalytic" evidence="11">
    <location>
        <begin position="628"/>
        <end position="894"/>
    </location>
</feature>
<feature type="domain" description="C2 PI3K-type" evidence="13">
    <location>
        <begin position="56"/>
        <end position="208"/>
    </location>
</feature>
<dbReference type="InterPro" id="IPR057756">
    <property type="entry name" value="PI3-kinase_type3/VPS34_cat"/>
</dbReference>
<evidence type="ECO:0000313" key="15">
    <source>
        <dbReference type="WBParaSite" id="nRc.2.0.1.t24177-RA"/>
    </source>
</evidence>
<comment type="catalytic activity">
    <reaction evidence="7">
        <text>a 1,2-diacyl-sn-glycero-3-phospho-(1D-myo-inositol) + ATP = a 1,2-diacyl-sn-glycero-3-phospho-(1D-myo-inositol-3-phosphate) + ADP + H(+)</text>
        <dbReference type="Rhea" id="RHEA:12709"/>
        <dbReference type="ChEBI" id="CHEBI:15378"/>
        <dbReference type="ChEBI" id="CHEBI:30616"/>
        <dbReference type="ChEBI" id="CHEBI:57880"/>
        <dbReference type="ChEBI" id="CHEBI:58088"/>
        <dbReference type="ChEBI" id="CHEBI:456216"/>
        <dbReference type="EC" id="2.7.1.137"/>
    </reaction>
    <physiologicalReaction direction="left-to-right" evidence="7">
        <dbReference type="Rhea" id="RHEA:12710"/>
    </physiologicalReaction>
</comment>
<dbReference type="PROSITE" id="PS51545">
    <property type="entry name" value="PIK_HELICAL"/>
    <property type="match status" value="1"/>
</dbReference>
<dbReference type="Pfam" id="PF00454">
    <property type="entry name" value="PI3_PI4_kinase"/>
    <property type="match status" value="1"/>
</dbReference>
<dbReference type="SMART" id="SM00142">
    <property type="entry name" value="PI3K_C2"/>
    <property type="match status" value="1"/>
</dbReference>
<dbReference type="InterPro" id="IPR042236">
    <property type="entry name" value="PI3K_accessory_sf"/>
</dbReference>
<evidence type="ECO:0000256" key="1">
    <source>
        <dbReference type="ARBA" id="ARBA00012073"/>
    </source>
</evidence>
<dbReference type="OMA" id="LHKFAQY"/>
<dbReference type="CDD" id="cd00896">
    <property type="entry name" value="PI3Kc_III"/>
    <property type="match status" value="1"/>
</dbReference>
<dbReference type="PROSITE" id="PS51547">
    <property type="entry name" value="C2_PI3K"/>
    <property type="match status" value="1"/>
</dbReference>
<dbReference type="FunFam" id="3.30.1010.10:FF:000002">
    <property type="entry name" value="Phosphatidylinositol 3-kinase catalytic subunit type 3"/>
    <property type="match status" value="1"/>
</dbReference>
<dbReference type="PROSITE" id="PS00916">
    <property type="entry name" value="PI3_4_KINASE_2"/>
    <property type="match status" value="1"/>
</dbReference>
<keyword evidence="5 8" id="KW-0418">Kinase</keyword>
<dbReference type="SMART" id="SM00146">
    <property type="entry name" value="PI3Kc"/>
    <property type="match status" value="1"/>
</dbReference>
<dbReference type="GO" id="GO:0000045">
    <property type="term" value="P:autophagosome assembly"/>
    <property type="evidence" value="ECO:0007669"/>
    <property type="project" value="TreeGrafter"/>
</dbReference>
<dbReference type="InterPro" id="IPR008290">
    <property type="entry name" value="PI3K_Vps34"/>
</dbReference>
<dbReference type="InterPro" id="IPR035892">
    <property type="entry name" value="C2_domain_sf"/>
</dbReference>
<organism evidence="14 15">
    <name type="scientific">Romanomermis culicivorax</name>
    <name type="common">Nematode worm</name>
    <dbReference type="NCBI Taxonomy" id="13658"/>
    <lineage>
        <taxon>Eukaryota</taxon>
        <taxon>Metazoa</taxon>
        <taxon>Ecdysozoa</taxon>
        <taxon>Nematoda</taxon>
        <taxon>Enoplea</taxon>
        <taxon>Dorylaimia</taxon>
        <taxon>Mermithida</taxon>
        <taxon>Mermithoidea</taxon>
        <taxon>Mermithidae</taxon>
        <taxon>Romanomermis</taxon>
    </lineage>
</organism>
<dbReference type="GO" id="GO:0034272">
    <property type="term" value="C:phosphatidylinositol 3-kinase complex, class III, type II"/>
    <property type="evidence" value="ECO:0007669"/>
    <property type="project" value="TreeGrafter"/>
</dbReference>
<dbReference type="AlphaFoldDB" id="A0A915JDD3"/>
<dbReference type="GO" id="GO:0048015">
    <property type="term" value="P:phosphatidylinositol-mediated signaling"/>
    <property type="evidence" value="ECO:0007669"/>
    <property type="project" value="TreeGrafter"/>
</dbReference>
<sequence length="910" mass="103453">MTKMSDRLHYAYSCDMDQPLQVKIGSLEGKFEKPDYETILKDPSLQYCITIQQQNKSQSIGDGVGSMGSSFSPNDSLCYDLSVECVIFSDFRRRPATITTSFKAFSTRLNWNEWLTLPICYNELSRDARLAFTIYDVHDKLEKHVIGGTSIDLFSKRGVFRRGMYDLKVWPFVQGDGANVPSTTPGKSLFDANSKCLMPRLTKLGKKHRAGMMNKVDWLDRLTFREIEMVNEREKRQSNGLYLNVEFPYVHHENVEHLIVYFEPNADQYTYFQPNPSLITAPDPEMGLDNLVEAKHHLLARSSRIAALRFVYCVNWDLPNEVQQAVRLLEDWSPVDVDAALELLSAKFTHKAVRRYAVTRLNQADDEDLLLYLPQLVQALKYEDAMQILSGADTSFVQELTVLSDKSSRAELNDNSLLKQVENEFSSDKSDQLSHRPSVASSHQSIEDENKEHPTTDKSDEMDLATFLISRACKDPTIANYLYWYVKVECDSGVQSGSPLGEISASSPTHHQRKPSGNVNVVPVSRETGANNVRIMYTAVLSRLSKALAKGGIEAKRRRNQLLLQQRFVNKLAKVSCAMVKESGNRKKKIEFLQHLLTDNQHDDLINFLNLDSLPLPLDPSVKISSILPEKASVFNSANMPCKLVFRCVDGREYTTIFKHGDDLRQDQLIVQIITLMDKCLREENLDLKLTPYRVLATSTTQGFVQFIDSQPLRDLLHDWNTIQEFFKNYGSDANGPFGIQAEIMDNYVKSCAGYAVISYLLGIGDRHQHNLLLCRNGKLFHIDFGYILGRDPKPLPPPMKITKEMIEGMGGFSSPLFQEFRTLCYTGFLHLRRHANLFLNLFALMVDASIPDIALEPDKAVRKVQERFLLHLSEEEAVKAMQQLIDDSISARMAAFVDMMHDVAQYLRA</sequence>
<dbReference type="GO" id="GO:0016303">
    <property type="term" value="F:1-phosphatidylinositol-3-kinase activity"/>
    <property type="evidence" value="ECO:0007669"/>
    <property type="project" value="UniProtKB-UniRule"/>
</dbReference>
<feature type="compositionally biased region" description="Basic and acidic residues" evidence="10">
    <location>
        <begin position="445"/>
        <end position="459"/>
    </location>
</feature>
<dbReference type="GO" id="GO:0005777">
    <property type="term" value="C:peroxisome"/>
    <property type="evidence" value="ECO:0007669"/>
    <property type="project" value="TreeGrafter"/>
</dbReference>
<evidence type="ECO:0000256" key="7">
    <source>
        <dbReference type="ARBA" id="ARBA00023985"/>
    </source>
</evidence>
<feature type="region of interest" description="Disordered" evidence="10">
    <location>
        <begin position="501"/>
        <end position="523"/>
    </location>
</feature>
<evidence type="ECO:0000256" key="2">
    <source>
        <dbReference type="ARBA" id="ARBA00019787"/>
    </source>
</evidence>
<dbReference type="InterPro" id="IPR000403">
    <property type="entry name" value="PI3/4_kinase_cat_dom"/>
</dbReference>